<evidence type="ECO:0000313" key="2">
    <source>
        <dbReference type="EMBL" id="GMI71503.1"/>
    </source>
</evidence>
<evidence type="ECO:0000313" key="3">
    <source>
        <dbReference type="Proteomes" id="UP001165190"/>
    </source>
</evidence>
<gene>
    <name evidence="2" type="ORF">HRI_000819600</name>
</gene>
<dbReference type="EMBL" id="BSYR01000010">
    <property type="protein sequence ID" value="GMI71503.1"/>
    <property type="molecule type" value="Genomic_DNA"/>
</dbReference>
<dbReference type="InterPro" id="IPR013103">
    <property type="entry name" value="RVT_2"/>
</dbReference>
<comment type="caution">
    <text evidence="2">The sequence shown here is derived from an EMBL/GenBank/DDBJ whole genome shotgun (WGS) entry which is preliminary data.</text>
</comment>
<dbReference type="AlphaFoldDB" id="A0A9W7H6D1"/>
<dbReference type="OrthoDB" id="414945at2759"/>
<dbReference type="PANTHER" id="PTHR11439">
    <property type="entry name" value="GAG-POL-RELATED RETROTRANSPOSON"/>
    <property type="match status" value="1"/>
</dbReference>
<feature type="domain" description="Reverse transcriptase Ty1/copia-type" evidence="1">
    <location>
        <begin position="13"/>
        <end position="94"/>
    </location>
</feature>
<keyword evidence="2" id="KW-0418">Kinase</keyword>
<dbReference type="Pfam" id="PF07727">
    <property type="entry name" value="RVT_2"/>
    <property type="match status" value="1"/>
</dbReference>
<sequence length="184" mass="20711">MPLSSSIMQRELLFFLVYVDDIVLTGNNIDFIAHFTNILSTKFALKDMGLHIHFLGIEAISTPTGLFLSQAQYISDILAQFQMENAKAISTPMSSSNKLPRSKPSTTLDISGYRRLLGLFQYLTLTRLNISFVMNRLSQYMHSPSLAHWTVAKCILRYLKGTLCHDIIFPSTSSLHLTTFADAD</sequence>
<dbReference type="GO" id="GO:0016301">
    <property type="term" value="F:kinase activity"/>
    <property type="evidence" value="ECO:0007669"/>
    <property type="project" value="UniProtKB-KW"/>
</dbReference>
<accession>A0A9W7H6D1</accession>
<evidence type="ECO:0000259" key="1">
    <source>
        <dbReference type="Pfam" id="PF07727"/>
    </source>
</evidence>
<dbReference type="PANTHER" id="PTHR11439:SF489">
    <property type="entry name" value="RNA-DIRECTED DNA POLYMERASE"/>
    <property type="match status" value="1"/>
</dbReference>
<keyword evidence="3" id="KW-1185">Reference proteome</keyword>
<organism evidence="2 3">
    <name type="scientific">Hibiscus trionum</name>
    <name type="common">Flower of an hour</name>
    <dbReference type="NCBI Taxonomy" id="183268"/>
    <lineage>
        <taxon>Eukaryota</taxon>
        <taxon>Viridiplantae</taxon>
        <taxon>Streptophyta</taxon>
        <taxon>Embryophyta</taxon>
        <taxon>Tracheophyta</taxon>
        <taxon>Spermatophyta</taxon>
        <taxon>Magnoliopsida</taxon>
        <taxon>eudicotyledons</taxon>
        <taxon>Gunneridae</taxon>
        <taxon>Pentapetalae</taxon>
        <taxon>rosids</taxon>
        <taxon>malvids</taxon>
        <taxon>Malvales</taxon>
        <taxon>Malvaceae</taxon>
        <taxon>Malvoideae</taxon>
        <taxon>Hibiscus</taxon>
    </lineage>
</organism>
<dbReference type="SUPFAM" id="SSF56672">
    <property type="entry name" value="DNA/RNA polymerases"/>
    <property type="match status" value="1"/>
</dbReference>
<protein>
    <submittedName>
        <fullName evidence="2">Cysteine-rich RLK (RECEPTOR-like protein kinase) 8</fullName>
    </submittedName>
</protein>
<dbReference type="Proteomes" id="UP001165190">
    <property type="component" value="Unassembled WGS sequence"/>
</dbReference>
<reference evidence="2" key="1">
    <citation type="submission" date="2023-05" db="EMBL/GenBank/DDBJ databases">
        <title>Genome and transcriptome analyses reveal genes involved in the formation of fine ridges on petal epidermal cells in Hibiscus trionum.</title>
        <authorList>
            <person name="Koshimizu S."/>
            <person name="Masuda S."/>
            <person name="Ishii T."/>
            <person name="Shirasu K."/>
            <person name="Hoshino A."/>
            <person name="Arita M."/>
        </authorList>
    </citation>
    <scope>NUCLEOTIDE SEQUENCE</scope>
    <source>
        <strain evidence="2">Hamamatsu line</strain>
    </source>
</reference>
<dbReference type="InterPro" id="IPR043502">
    <property type="entry name" value="DNA/RNA_pol_sf"/>
</dbReference>
<proteinExistence type="predicted"/>
<name>A0A9W7H6D1_HIBTR</name>
<keyword evidence="2" id="KW-0808">Transferase</keyword>